<organism evidence="4 5">
    <name type="scientific">Crystallibacter crystallopoietes</name>
    <dbReference type="NCBI Taxonomy" id="37928"/>
    <lineage>
        <taxon>Bacteria</taxon>
        <taxon>Bacillati</taxon>
        <taxon>Actinomycetota</taxon>
        <taxon>Actinomycetes</taxon>
        <taxon>Micrococcales</taxon>
        <taxon>Micrococcaceae</taxon>
        <taxon>Crystallibacter</taxon>
    </lineage>
</organism>
<keyword evidence="2" id="KW-0812">Transmembrane</keyword>
<feature type="transmembrane region" description="Helical" evidence="2">
    <location>
        <begin position="413"/>
        <end position="432"/>
    </location>
</feature>
<feature type="chain" id="PRO_5010374084" description="DUF4389 domain-containing protein" evidence="3">
    <location>
        <begin position="27"/>
        <end position="497"/>
    </location>
</feature>
<dbReference type="Proteomes" id="UP000181917">
    <property type="component" value="Unassembled WGS sequence"/>
</dbReference>
<dbReference type="InterPro" id="IPR025498">
    <property type="entry name" value="DUF4389"/>
</dbReference>
<keyword evidence="2" id="KW-1133">Transmembrane helix</keyword>
<evidence type="ECO:0000256" key="3">
    <source>
        <dbReference type="SAM" id="SignalP"/>
    </source>
</evidence>
<feature type="transmembrane region" description="Helical" evidence="2">
    <location>
        <begin position="291"/>
        <end position="313"/>
    </location>
</feature>
<feature type="transmembrane region" description="Helical" evidence="2">
    <location>
        <begin position="198"/>
        <end position="222"/>
    </location>
</feature>
<dbReference type="Pfam" id="PF14333">
    <property type="entry name" value="DUF4389"/>
    <property type="match status" value="2"/>
</dbReference>
<evidence type="ECO:0000313" key="4">
    <source>
        <dbReference type="EMBL" id="SDQ71780.1"/>
    </source>
</evidence>
<evidence type="ECO:0008006" key="6">
    <source>
        <dbReference type="Google" id="ProtNLM"/>
    </source>
</evidence>
<protein>
    <recommendedName>
        <fullName evidence="6">DUF4389 domain-containing protein</fullName>
    </recommendedName>
</protein>
<keyword evidence="3" id="KW-0732">Signal</keyword>
<feature type="compositionally biased region" description="Low complexity" evidence="1">
    <location>
        <begin position="481"/>
        <end position="490"/>
    </location>
</feature>
<dbReference type="EMBL" id="FNKH01000002">
    <property type="protein sequence ID" value="SDQ71780.1"/>
    <property type="molecule type" value="Genomic_DNA"/>
</dbReference>
<dbReference type="AlphaFoldDB" id="A0A1H1D5U0"/>
<sequence>MKPGHVVLLVLGILLSLAGLALVATAAFTGLVQAAQDDDGYLTSQPVRLDTDSYALTSQPLDVVIDEELPPGVQLGDAFGFRLEARAAQPGQDIFIGIASVDAVDNYLAGVPHSQLADVEFRPFDADYRELPGTSAPQPPAEQDFWAVSASGPGEQRISWDLQSGSWSVVVMNADASQPVSVDAQAGVRPGFLGPLTMGLLITGLVLLIIGLPLLILGAAGIGRALASRPSALSGDNPADRRAAGDHTPSYSGSPAAGRPVYPAALYGALDPGLSRWLWLVKWLLAIPHYVLLFFLWFAFVVTTIAAGFAILFTGRYPRSLFHFNVGVARWNWRVAFYAYSALGTDRYPPFTLAPASYPADFDVAYPEHLTNGLVLVKWWLLAIPHLLIVSAFSNAAIWWGAGGDWDGNYAGAAGPSLLGLLVLIAAVILLFTGRYRRTLFDLIMGINRWIYRVLAYTALMRDEYPPFRLDQGPAEPPPEAGGAAPATGPDQRQPLG</sequence>
<feature type="signal peptide" evidence="3">
    <location>
        <begin position="1"/>
        <end position="26"/>
    </location>
</feature>
<proteinExistence type="predicted"/>
<evidence type="ECO:0000256" key="2">
    <source>
        <dbReference type="SAM" id="Phobius"/>
    </source>
</evidence>
<keyword evidence="5" id="KW-1185">Reference proteome</keyword>
<evidence type="ECO:0000313" key="5">
    <source>
        <dbReference type="Proteomes" id="UP000181917"/>
    </source>
</evidence>
<dbReference type="OrthoDB" id="156718at2"/>
<dbReference type="RefSeq" id="WP_074700497.1">
    <property type="nucleotide sequence ID" value="NZ_CP018863.1"/>
</dbReference>
<reference evidence="4 5" key="1">
    <citation type="submission" date="2016-10" db="EMBL/GenBank/DDBJ databases">
        <authorList>
            <person name="de Groot N.N."/>
        </authorList>
    </citation>
    <scope>NUCLEOTIDE SEQUENCE [LARGE SCALE GENOMIC DNA]</scope>
    <source>
        <strain evidence="4 5">DSM 20117</strain>
    </source>
</reference>
<dbReference type="STRING" id="37928.SAMN04489742_2272"/>
<dbReference type="KEGG" id="acry:AC20117_06045"/>
<keyword evidence="2" id="KW-0472">Membrane</keyword>
<feature type="transmembrane region" description="Helical" evidence="2">
    <location>
        <begin position="379"/>
        <end position="401"/>
    </location>
</feature>
<feature type="region of interest" description="Disordered" evidence="1">
    <location>
        <begin position="469"/>
        <end position="497"/>
    </location>
</feature>
<accession>A0A1H1D5U0</accession>
<evidence type="ECO:0000256" key="1">
    <source>
        <dbReference type="SAM" id="MobiDB-lite"/>
    </source>
</evidence>
<feature type="region of interest" description="Disordered" evidence="1">
    <location>
        <begin position="229"/>
        <end position="255"/>
    </location>
</feature>
<gene>
    <name evidence="4" type="ORF">SAMN04489742_2272</name>
</gene>
<name>A0A1H1D5U0_9MICC</name>